<dbReference type="Proteomes" id="UP000547458">
    <property type="component" value="Unassembled WGS sequence"/>
</dbReference>
<dbReference type="RefSeq" id="WP_245192291.1">
    <property type="nucleotide sequence ID" value="NZ_JAATJL010000001.1"/>
</dbReference>
<name>A0A846RJQ9_9MICC</name>
<evidence type="ECO:0000313" key="2">
    <source>
        <dbReference type="Proteomes" id="UP000547458"/>
    </source>
</evidence>
<evidence type="ECO:0008006" key="3">
    <source>
        <dbReference type="Google" id="ProtNLM"/>
    </source>
</evidence>
<dbReference type="AlphaFoldDB" id="A0A846RJQ9"/>
<comment type="caution">
    <text evidence="1">The sequence shown here is derived from an EMBL/GenBank/DDBJ whole genome shotgun (WGS) entry which is preliminary data.</text>
</comment>
<protein>
    <recommendedName>
        <fullName evidence="3">DUF5655 domain-containing protein</fullName>
    </recommendedName>
</protein>
<evidence type="ECO:0000313" key="1">
    <source>
        <dbReference type="EMBL" id="NJC23473.1"/>
    </source>
</evidence>
<keyword evidence="2" id="KW-1185">Reference proteome</keyword>
<dbReference type="EMBL" id="JAATJL010000001">
    <property type="protein sequence ID" value="NJC23473.1"/>
    <property type="molecule type" value="Genomic_DNA"/>
</dbReference>
<organism evidence="1 2">
    <name type="scientific">Arthrobacter pigmenti</name>
    <dbReference type="NCBI Taxonomy" id="271432"/>
    <lineage>
        <taxon>Bacteria</taxon>
        <taxon>Bacillati</taxon>
        <taxon>Actinomycetota</taxon>
        <taxon>Actinomycetes</taxon>
        <taxon>Micrococcales</taxon>
        <taxon>Micrococcaceae</taxon>
        <taxon>Arthrobacter</taxon>
    </lineage>
</organism>
<reference evidence="1 2" key="1">
    <citation type="submission" date="2020-03" db="EMBL/GenBank/DDBJ databases">
        <title>Sequencing the genomes of 1000 actinobacteria strains.</title>
        <authorList>
            <person name="Klenk H.-P."/>
        </authorList>
    </citation>
    <scope>NUCLEOTIDE SEQUENCE [LARGE SCALE GENOMIC DNA]</scope>
    <source>
        <strain evidence="1 2">DSM 16403</strain>
    </source>
</reference>
<proteinExistence type="predicted"/>
<gene>
    <name evidence="1" type="ORF">BJ994_002549</name>
</gene>
<sequence>MAEMKSWQSMVESNKALLLRTTGHDVGTWVERARVAGVDSREALLAWLASQDITGYSAIAVEWELLGYPETFLRSAEELLAGQYADRPALRPTADRVLAWAVAAENVEIQLRKTYASLQTPRRKFAQLTPTNKTTVDLFFRTAIASEPRLEALTPRADDPFRYRVRLKSENDVDDALLATLNAARDESL</sequence>
<accession>A0A846RJQ9</accession>